<dbReference type="OrthoDB" id="8602292at2"/>
<reference evidence="3 4" key="1">
    <citation type="submission" date="2018-07" db="EMBL/GenBank/DDBJ databases">
        <title>Chryseobacterium lacus sp. nov., isolated from lake water.</title>
        <authorList>
            <person name="Li C.-M."/>
        </authorList>
    </citation>
    <scope>NUCLEOTIDE SEQUENCE [LARGE SCALE GENOMIC DNA]</scope>
    <source>
        <strain evidence="3 4">YLOS41</strain>
    </source>
</reference>
<accession>A0A368MZL6</accession>
<dbReference type="InterPro" id="IPR038670">
    <property type="entry name" value="HslJ-like_sf"/>
</dbReference>
<dbReference type="PANTHER" id="PTHR35535:SF2">
    <property type="entry name" value="DUF306 DOMAIN-CONTAINING PROTEIN"/>
    <property type="match status" value="1"/>
</dbReference>
<proteinExistence type="predicted"/>
<feature type="chain" id="PRO_5016884773" evidence="1">
    <location>
        <begin position="26"/>
        <end position="142"/>
    </location>
</feature>
<keyword evidence="1" id="KW-0732">Signal</keyword>
<dbReference type="RefSeq" id="WP_114303213.1">
    <property type="nucleotide sequence ID" value="NZ_QPIE01000003.1"/>
</dbReference>
<feature type="domain" description="DUF306" evidence="2">
    <location>
        <begin position="28"/>
        <end position="135"/>
    </location>
</feature>
<keyword evidence="4" id="KW-1185">Reference proteome</keyword>
<evidence type="ECO:0000313" key="4">
    <source>
        <dbReference type="Proteomes" id="UP000252172"/>
    </source>
</evidence>
<comment type="caution">
    <text evidence="3">The sequence shown here is derived from an EMBL/GenBank/DDBJ whole genome shotgun (WGS) entry which is preliminary data.</text>
</comment>
<feature type="signal peptide" evidence="1">
    <location>
        <begin position="1"/>
        <end position="25"/>
    </location>
</feature>
<dbReference type="InterPro" id="IPR005184">
    <property type="entry name" value="DUF306_Meta_HslJ"/>
</dbReference>
<name>A0A368MZL6_9FLAO</name>
<organism evidence="3 4">
    <name type="scientific">Chryseobacterium lacus</name>
    <dbReference type="NCBI Taxonomy" id="2058346"/>
    <lineage>
        <taxon>Bacteria</taxon>
        <taxon>Pseudomonadati</taxon>
        <taxon>Bacteroidota</taxon>
        <taxon>Flavobacteriia</taxon>
        <taxon>Flavobacteriales</taxon>
        <taxon>Weeksellaceae</taxon>
        <taxon>Chryseobacterium group</taxon>
        <taxon>Chryseobacterium</taxon>
    </lineage>
</organism>
<dbReference type="AlphaFoldDB" id="A0A368MZL6"/>
<dbReference type="EMBL" id="QPIE01000003">
    <property type="protein sequence ID" value="RCU43360.1"/>
    <property type="molecule type" value="Genomic_DNA"/>
</dbReference>
<evidence type="ECO:0000259" key="2">
    <source>
        <dbReference type="Pfam" id="PF03724"/>
    </source>
</evidence>
<dbReference type="Proteomes" id="UP000252172">
    <property type="component" value="Unassembled WGS sequence"/>
</dbReference>
<protein>
    <submittedName>
        <fullName evidence="3">META domain-containing protein</fullName>
    </submittedName>
</protein>
<dbReference type="Gene3D" id="2.40.128.270">
    <property type="match status" value="1"/>
</dbReference>
<gene>
    <name evidence="3" type="ORF">DQ356_04110</name>
</gene>
<dbReference type="InterPro" id="IPR053147">
    <property type="entry name" value="Hsp_HslJ-like"/>
</dbReference>
<dbReference type="Pfam" id="PF03724">
    <property type="entry name" value="META"/>
    <property type="match status" value="1"/>
</dbReference>
<dbReference type="PANTHER" id="PTHR35535">
    <property type="entry name" value="HEAT SHOCK PROTEIN HSLJ"/>
    <property type="match status" value="1"/>
</dbReference>
<evidence type="ECO:0000313" key="3">
    <source>
        <dbReference type="EMBL" id="RCU43360.1"/>
    </source>
</evidence>
<evidence type="ECO:0000256" key="1">
    <source>
        <dbReference type="SAM" id="SignalP"/>
    </source>
</evidence>
<sequence>MKSFAMQLLLPLMLILMMNCNSQHNKDQLQKQWSLISFSDFDKTLLTKNNAYLNLIPKESAENQYSAYMGCNNLFLTAKFDSKGNVEFSDIGATMMYCENNMELEKNFISQIAEMKSYRIENQRLILADGQGNEMIFTTSEK</sequence>